<organism evidence="1 2">
    <name type="scientific">Staurois parvus</name>
    <dbReference type="NCBI Taxonomy" id="386267"/>
    <lineage>
        <taxon>Eukaryota</taxon>
        <taxon>Metazoa</taxon>
        <taxon>Chordata</taxon>
        <taxon>Craniata</taxon>
        <taxon>Vertebrata</taxon>
        <taxon>Euteleostomi</taxon>
        <taxon>Amphibia</taxon>
        <taxon>Batrachia</taxon>
        <taxon>Anura</taxon>
        <taxon>Neobatrachia</taxon>
        <taxon>Ranoidea</taxon>
        <taxon>Ranidae</taxon>
        <taxon>Staurois</taxon>
    </lineage>
</organism>
<evidence type="ECO:0000313" key="1">
    <source>
        <dbReference type="EMBL" id="CAI9572544.1"/>
    </source>
</evidence>
<gene>
    <name evidence="1" type="ORF">SPARVUS_LOCUS7460090</name>
</gene>
<accession>A0ABN9DJ14</accession>
<evidence type="ECO:0000313" key="2">
    <source>
        <dbReference type="Proteomes" id="UP001162483"/>
    </source>
</evidence>
<protein>
    <submittedName>
        <fullName evidence="1">Uncharacterized protein</fullName>
    </submittedName>
</protein>
<proteinExistence type="predicted"/>
<name>A0ABN9DJ14_9NEOB</name>
<dbReference type="Proteomes" id="UP001162483">
    <property type="component" value="Unassembled WGS sequence"/>
</dbReference>
<dbReference type="EMBL" id="CATNWA010014502">
    <property type="protein sequence ID" value="CAI9572544.1"/>
    <property type="molecule type" value="Genomic_DNA"/>
</dbReference>
<reference evidence="1" key="1">
    <citation type="submission" date="2023-05" db="EMBL/GenBank/DDBJ databases">
        <authorList>
            <person name="Stuckert A."/>
        </authorList>
    </citation>
    <scope>NUCLEOTIDE SEQUENCE</scope>
</reference>
<keyword evidence="2" id="KW-1185">Reference proteome</keyword>
<sequence>MKADITVTIRARGELPEGLGSVGGPVRCPWYLFHWLF</sequence>
<comment type="caution">
    <text evidence="1">The sequence shown here is derived from an EMBL/GenBank/DDBJ whole genome shotgun (WGS) entry which is preliminary data.</text>
</comment>